<protein>
    <submittedName>
        <fullName evidence="2">Uncharacterized protein</fullName>
    </submittedName>
</protein>
<reference evidence="2" key="1">
    <citation type="journal article" date="2017" name="Nature">
        <title>The genome of Chenopodium quinoa.</title>
        <authorList>
            <person name="Jarvis D.E."/>
            <person name="Ho Y.S."/>
            <person name="Lightfoot D.J."/>
            <person name="Schmoeckel S.M."/>
            <person name="Li B."/>
            <person name="Borm T.J.A."/>
            <person name="Ohyanagi H."/>
            <person name="Mineta K."/>
            <person name="Michell C.T."/>
            <person name="Saber N."/>
            <person name="Kharbatia N.M."/>
            <person name="Rupper R.R."/>
            <person name="Sharp A.R."/>
            <person name="Dally N."/>
            <person name="Boughton B.A."/>
            <person name="Woo Y.H."/>
            <person name="Gao G."/>
            <person name="Schijlen E.G.W.M."/>
            <person name="Guo X."/>
            <person name="Momin A.A."/>
            <person name="Negrao S."/>
            <person name="Al-Babili S."/>
            <person name="Gehring C."/>
            <person name="Roessner U."/>
            <person name="Jung C."/>
            <person name="Murphy K."/>
            <person name="Arold S.T."/>
            <person name="Gojobori T."/>
            <person name="van der Linden C.G."/>
            <person name="van Loo E.N."/>
            <person name="Jellen E.N."/>
            <person name="Maughan P.J."/>
            <person name="Tester M."/>
        </authorList>
    </citation>
    <scope>NUCLEOTIDE SEQUENCE [LARGE SCALE GENOMIC DNA]</scope>
    <source>
        <strain evidence="2">cv. PI 614886</strain>
    </source>
</reference>
<reference evidence="2" key="2">
    <citation type="submission" date="2021-03" db="UniProtKB">
        <authorList>
            <consortium name="EnsemblPlants"/>
        </authorList>
    </citation>
    <scope>IDENTIFICATION</scope>
</reference>
<proteinExistence type="predicted"/>
<keyword evidence="1" id="KW-0812">Transmembrane</keyword>
<dbReference type="Proteomes" id="UP000596660">
    <property type="component" value="Unplaced"/>
</dbReference>
<accession>A0A803MZ78</accession>
<dbReference type="Gramene" id="AUR62037655-RA">
    <property type="protein sequence ID" value="AUR62037655-RA:cds"/>
    <property type="gene ID" value="AUR62037655"/>
</dbReference>
<keyword evidence="1" id="KW-0472">Membrane</keyword>
<organism evidence="2 3">
    <name type="scientific">Chenopodium quinoa</name>
    <name type="common">Quinoa</name>
    <dbReference type="NCBI Taxonomy" id="63459"/>
    <lineage>
        <taxon>Eukaryota</taxon>
        <taxon>Viridiplantae</taxon>
        <taxon>Streptophyta</taxon>
        <taxon>Embryophyta</taxon>
        <taxon>Tracheophyta</taxon>
        <taxon>Spermatophyta</taxon>
        <taxon>Magnoliopsida</taxon>
        <taxon>eudicotyledons</taxon>
        <taxon>Gunneridae</taxon>
        <taxon>Pentapetalae</taxon>
        <taxon>Caryophyllales</taxon>
        <taxon>Chenopodiaceae</taxon>
        <taxon>Chenopodioideae</taxon>
        <taxon>Atripliceae</taxon>
        <taxon>Chenopodium</taxon>
    </lineage>
</organism>
<sequence length="100" mass="11227">MQSGCDYFKWFDTDMVDWQKDVINVLLAEKHKMATDHNLLKARVTSLEKENRRLTQQMPGKPTANRVVHGVISNDQLCILVALCAIVSVLASAIVVKLFG</sequence>
<feature type="transmembrane region" description="Helical" evidence="1">
    <location>
        <begin position="77"/>
        <end position="99"/>
    </location>
</feature>
<dbReference type="EnsemblPlants" id="AUR62037655-RA">
    <property type="protein sequence ID" value="AUR62037655-RA:cds"/>
    <property type="gene ID" value="AUR62037655"/>
</dbReference>
<name>A0A803MZ78_CHEQI</name>
<keyword evidence="3" id="KW-1185">Reference proteome</keyword>
<evidence type="ECO:0000256" key="1">
    <source>
        <dbReference type="SAM" id="Phobius"/>
    </source>
</evidence>
<dbReference type="AlphaFoldDB" id="A0A803MZ78"/>
<evidence type="ECO:0000313" key="2">
    <source>
        <dbReference type="EnsemblPlants" id="AUR62037655-RA:cds"/>
    </source>
</evidence>
<keyword evidence="1" id="KW-1133">Transmembrane helix</keyword>
<evidence type="ECO:0000313" key="3">
    <source>
        <dbReference type="Proteomes" id="UP000596660"/>
    </source>
</evidence>